<dbReference type="AlphaFoldDB" id="A0A7W3LP98"/>
<evidence type="ECO:0008006" key="3">
    <source>
        <dbReference type="Google" id="ProtNLM"/>
    </source>
</evidence>
<dbReference type="EMBL" id="JACJIA010000004">
    <property type="protein sequence ID" value="MBA8951770.1"/>
    <property type="molecule type" value="Genomic_DNA"/>
</dbReference>
<dbReference type="SUPFAM" id="SSF52047">
    <property type="entry name" value="RNI-like"/>
    <property type="match status" value="1"/>
</dbReference>
<dbReference type="InterPro" id="IPR047722">
    <property type="entry name" value="STM4015-like"/>
</dbReference>
<dbReference type="NCBIfam" id="NF038076">
    <property type="entry name" value="fam_STM4015"/>
    <property type="match status" value="1"/>
</dbReference>
<name>A0A7W3LP98_ACTNM</name>
<gene>
    <name evidence="1" type="ORF">HNR61_003410</name>
</gene>
<proteinExistence type="predicted"/>
<evidence type="ECO:0000313" key="1">
    <source>
        <dbReference type="EMBL" id="MBA8951770.1"/>
    </source>
</evidence>
<evidence type="ECO:0000313" key="2">
    <source>
        <dbReference type="Proteomes" id="UP000572680"/>
    </source>
</evidence>
<dbReference type="Proteomes" id="UP000572680">
    <property type="component" value="Unassembled WGS sequence"/>
</dbReference>
<dbReference type="InterPro" id="IPR032675">
    <property type="entry name" value="LRR_dom_sf"/>
</dbReference>
<accession>A0A7W3LP98</accession>
<comment type="caution">
    <text evidence="1">The sequence shown here is derived from an EMBL/GenBank/DDBJ whole genome shotgun (WGS) entry which is preliminary data.</text>
</comment>
<organism evidence="1 2">
    <name type="scientific">Actinomadura namibiensis</name>
    <dbReference type="NCBI Taxonomy" id="182080"/>
    <lineage>
        <taxon>Bacteria</taxon>
        <taxon>Bacillati</taxon>
        <taxon>Actinomycetota</taxon>
        <taxon>Actinomycetes</taxon>
        <taxon>Streptosporangiales</taxon>
        <taxon>Thermomonosporaceae</taxon>
        <taxon>Actinomadura</taxon>
    </lineage>
</organism>
<sequence length="314" mass="34441">MGVYQHLTEFAGLPVAEFDFETEEDAELPPAAGHAWAVRTSFDEESFEQVWSRFRAAVDTTAVTALVIGYWGASYDEHDADPVALLTEAAADFPALRALFLGDITGEESEISWIEHSDITPLFTAFPELERFEIRGADGNEGEIRLEPIKSAALKRLRFESGGLPARIVRAIAASDLPNLEHLDLWLGTDTYGGDATMADLEPILTGERLPSLRHLGLEDSETQDRVAEAVAGAPVVARLESLSLAMGILTDAGAEALLSGQPLTHLRRLDLHHHYLSDTMMDRLRAALPGVEVNLDDRQETHSDGWRFIAVSE</sequence>
<keyword evidence="2" id="KW-1185">Reference proteome</keyword>
<dbReference type="RefSeq" id="WP_182844105.1">
    <property type="nucleotide sequence ID" value="NZ_BAAALP010000010.1"/>
</dbReference>
<reference evidence="1 2" key="1">
    <citation type="submission" date="2020-08" db="EMBL/GenBank/DDBJ databases">
        <title>Genomic Encyclopedia of Type Strains, Phase IV (KMG-IV): sequencing the most valuable type-strain genomes for metagenomic binning, comparative biology and taxonomic classification.</title>
        <authorList>
            <person name="Goeker M."/>
        </authorList>
    </citation>
    <scope>NUCLEOTIDE SEQUENCE [LARGE SCALE GENOMIC DNA]</scope>
    <source>
        <strain evidence="1 2">DSM 44197</strain>
    </source>
</reference>
<dbReference type="Gene3D" id="3.80.10.10">
    <property type="entry name" value="Ribonuclease Inhibitor"/>
    <property type="match status" value="1"/>
</dbReference>
<protein>
    <recommendedName>
        <fullName evidence="3">Leucine-rich repeat domain-containing protein</fullName>
    </recommendedName>
</protein>